<proteinExistence type="predicted"/>
<dbReference type="OrthoDB" id="8019720at2"/>
<reference evidence="3 4" key="1">
    <citation type="submission" date="2019-03" db="EMBL/GenBank/DDBJ databases">
        <title>Sapientia aquatica gen. nov., sp. nov., isolated from a crater lake.</title>
        <authorList>
            <person name="Felfoldi T."/>
            <person name="Szabo A."/>
            <person name="Toth E."/>
            <person name="Schumann P."/>
            <person name="Keki Z."/>
            <person name="Marialigeti K."/>
            <person name="Mathe I."/>
        </authorList>
    </citation>
    <scope>NUCLEOTIDE SEQUENCE [LARGE SCALE GENOMIC DNA]</scope>
    <source>
        <strain evidence="3 4">SA-152</strain>
    </source>
</reference>
<comment type="caution">
    <text evidence="3">The sequence shown here is derived from an EMBL/GenBank/DDBJ whole genome shotgun (WGS) entry which is preliminary data.</text>
</comment>
<dbReference type="Pfam" id="PF10145">
    <property type="entry name" value="PhageMin_Tail"/>
    <property type="match status" value="1"/>
</dbReference>
<dbReference type="EMBL" id="SMYL01000004">
    <property type="protein sequence ID" value="TDK65975.1"/>
    <property type="molecule type" value="Genomic_DNA"/>
</dbReference>
<accession>A0A4R5W1H3</accession>
<evidence type="ECO:0000313" key="3">
    <source>
        <dbReference type="EMBL" id="TDK65975.1"/>
    </source>
</evidence>
<dbReference type="AlphaFoldDB" id="A0A4R5W1H3"/>
<evidence type="ECO:0000259" key="2">
    <source>
        <dbReference type="Pfam" id="PF10145"/>
    </source>
</evidence>
<dbReference type="InterPro" id="IPR010090">
    <property type="entry name" value="Phage_tape_meas"/>
</dbReference>
<name>A0A4R5W1H3_9BURK</name>
<feature type="domain" description="Phage tail tape measure protein" evidence="2">
    <location>
        <begin position="112"/>
        <end position="290"/>
    </location>
</feature>
<gene>
    <name evidence="3" type="ORF">E2I14_10295</name>
</gene>
<keyword evidence="4" id="KW-1185">Reference proteome</keyword>
<evidence type="ECO:0000313" key="4">
    <source>
        <dbReference type="Proteomes" id="UP000294829"/>
    </source>
</evidence>
<sequence>MTKELNVGLTIGAKTASSVGSALGGVKRQVADVGATMHSVSAESTALGSSLKNAFAGNTVAPLIAGLTSVLSLVSAIRASVDFADQLRDIRINGQISVEQEAMIGNAITAQSTATYQDRDKLASGVNALTKDGGSAEENAAYIGLLGKTTTALRTTMDQAAGAVITMRTMGVSGQVAMQESMDKLVHIGQQGVFSPSMLVSTFAELEETIKKSGITGENAVGELAAGLQIAEKTMGAESAKAGLKGWLESMDSARVASSYANTGVDYAGSMATLQADGMSKYEASIELAGSVLRDKLDKTQQQKLMAGDKDGSVKRQIEQLGLGEIFRDADTARFALSNYGQKDQAKALANASPEQSKGALDGIFDLRTESASEQIGQLGRTLSNLGKTVGDVFLPAIAPIAGLLSAGIEKLIGFVDQHKGGVTAIAALTLGIVAFKAASLASSTALRSDLIPNLFKAKSIAASGFGSLGGTAAPAKQWAGMGDIMRRAGAAASGSLSAGLKVAGTTMAQVGNIFRLNPIGLMITGIAAAALLIYKYWEPIKAFFSGVMSGISEALAPVSAIFSDLFGDISTALAPIGELFSSVINWVKELFGPTQYATEELAAFGQQGKSVGQWIGTAFKVLLSPVIGLGIVIKGAINLISDLWAGLKTGFNDLMSWFSSLPDKFQSMGGMLIDGLISGITSGFARVGEVLSSLADSVVGTFKSALGIASPSVVFTGLGLFIAQGAAAGIRDGIDLAATASAQLAQATLDGYGQPIAPNLDVDKRNDLGALNPPSMRYTQTEVTKFSKPNSDTPGIDLSALTAVPYGAANDALNFPDATPAGGATQITFAPVINIPGGADVADQVKSAMAISFAEFEAMMKQYETRNRRRGYGET</sequence>
<dbReference type="PANTHER" id="PTHR37813">
    <property type="entry name" value="FELS-2 PROPHAGE PROTEIN"/>
    <property type="match status" value="1"/>
</dbReference>
<keyword evidence="1" id="KW-1188">Viral release from host cell</keyword>
<evidence type="ECO:0000256" key="1">
    <source>
        <dbReference type="ARBA" id="ARBA00022612"/>
    </source>
</evidence>
<dbReference type="Proteomes" id="UP000294829">
    <property type="component" value="Unassembled WGS sequence"/>
</dbReference>
<protein>
    <recommendedName>
        <fullName evidence="2">Phage tail tape measure protein domain-containing protein</fullName>
    </recommendedName>
</protein>
<organism evidence="3 4">
    <name type="scientific">Sapientia aquatica</name>
    <dbReference type="NCBI Taxonomy" id="1549640"/>
    <lineage>
        <taxon>Bacteria</taxon>
        <taxon>Pseudomonadati</taxon>
        <taxon>Pseudomonadota</taxon>
        <taxon>Betaproteobacteria</taxon>
        <taxon>Burkholderiales</taxon>
        <taxon>Oxalobacteraceae</taxon>
        <taxon>Sapientia</taxon>
    </lineage>
</organism>
<dbReference type="RefSeq" id="WP_133328107.1">
    <property type="nucleotide sequence ID" value="NZ_SMYL01000004.1"/>
</dbReference>
<dbReference type="PANTHER" id="PTHR37813:SF1">
    <property type="entry name" value="FELS-2 PROPHAGE PROTEIN"/>
    <property type="match status" value="1"/>
</dbReference>